<dbReference type="GO" id="GO:0004864">
    <property type="term" value="F:protein phosphatase inhibitor activity"/>
    <property type="evidence" value="ECO:0007669"/>
    <property type="project" value="InterPro"/>
</dbReference>
<evidence type="ECO:0000313" key="2">
    <source>
        <dbReference type="EMBL" id="CAE0267869.1"/>
    </source>
</evidence>
<feature type="region of interest" description="Disordered" evidence="1">
    <location>
        <begin position="1"/>
        <end position="30"/>
    </location>
</feature>
<dbReference type="InterPro" id="IPR007062">
    <property type="entry name" value="PPI-2"/>
</dbReference>
<organism evidence="2">
    <name type="scientific">Palpitomonas bilix</name>
    <dbReference type="NCBI Taxonomy" id="652834"/>
    <lineage>
        <taxon>Eukaryota</taxon>
        <taxon>Eukaryota incertae sedis</taxon>
    </lineage>
</organism>
<dbReference type="GO" id="GO:0009966">
    <property type="term" value="P:regulation of signal transduction"/>
    <property type="evidence" value="ECO:0007669"/>
    <property type="project" value="InterPro"/>
</dbReference>
<sequence length="174" mass="20888">MDPVPKNHHIRWDEQNLDENEEWKKEAAQDPNRRWIEEPKTPYEYLPADGREGRYLNRLNKKGSPCLNATTLFRQEAKIKMVRHRAMSVFLTHLQSLRDLQNLQLVWKICIVDSILAIAFSLLKRYVSVEVEREKEEHDKDFENKRKEHYHVNSLKEALRKQYEGEEDSDDEDE</sequence>
<evidence type="ECO:0000256" key="1">
    <source>
        <dbReference type="SAM" id="MobiDB-lite"/>
    </source>
</evidence>
<dbReference type="AlphaFoldDB" id="A0A7S3GJ35"/>
<dbReference type="EMBL" id="HBIB01046001">
    <property type="protein sequence ID" value="CAE0267869.1"/>
    <property type="molecule type" value="Transcribed_RNA"/>
</dbReference>
<name>A0A7S3GJ35_9EUKA</name>
<reference evidence="2" key="1">
    <citation type="submission" date="2021-01" db="EMBL/GenBank/DDBJ databases">
        <authorList>
            <person name="Corre E."/>
            <person name="Pelletier E."/>
            <person name="Niang G."/>
            <person name="Scheremetjew M."/>
            <person name="Finn R."/>
            <person name="Kale V."/>
            <person name="Holt S."/>
            <person name="Cochrane G."/>
            <person name="Meng A."/>
            <person name="Brown T."/>
            <person name="Cohen L."/>
        </authorList>
    </citation>
    <scope>NUCLEOTIDE SEQUENCE</scope>
    <source>
        <strain evidence="2">NIES-2562</strain>
    </source>
</reference>
<proteinExistence type="predicted"/>
<protein>
    <submittedName>
        <fullName evidence="2">Uncharacterized protein</fullName>
    </submittedName>
</protein>
<accession>A0A7S3GJ35</accession>
<gene>
    <name evidence="2" type="ORF">PBIL07802_LOCUS30215</name>
</gene>
<dbReference type="Pfam" id="PF04979">
    <property type="entry name" value="IPP-2"/>
    <property type="match status" value="1"/>
</dbReference>